<evidence type="ECO:0000256" key="4">
    <source>
        <dbReference type="SAM" id="MobiDB-lite"/>
    </source>
</evidence>
<dbReference type="SUPFAM" id="SSF52075">
    <property type="entry name" value="Outer arm dynein light chain 1"/>
    <property type="match status" value="1"/>
</dbReference>
<proteinExistence type="predicted"/>
<dbReference type="InterPro" id="IPR001611">
    <property type="entry name" value="Leu-rich_rpt"/>
</dbReference>
<dbReference type="AlphaFoldDB" id="A0A250XHU2"/>
<feature type="region of interest" description="Disordered" evidence="4">
    <location>
        <begin position="243"/>
        <end position="338"/>
    </location>
</feature>
<dbReference type="OrthoDB" id="542800at2759"/>
<dbReference type="InterPro" id="IPR032675">
    <property type="entry name" value="LRR_dom_sf"/>
</dbReference>
<evidence type="ECO:0000256" key="3">
    <source>
        <dbReference type="ARBA" id="ARBA00022737"/>
    </source>
</evidence>
<dbReference type="SMART" id="SM00364">
    <property type="entry name" value="LRR_BAC"/>
    <property type="match status" value="2"/>
</dbReference>
<protein>
    <submittedName>
        <fullName evidence="5">Uncharacterized protein</fullName>
    </submittedName>
</protein>
<evidence type="ECO:0000313" key="6">
    <source>
        <dbReference type="Proteomes" id="UP000232323"/>
    </source>
</evidence>
<accession>A0A250XHU2</accession>
<name>A0A250XHU2_9CHLO</name>
<keyword evidence="2" id="KW-0433">Leucine-rich repeat</keyword>
<feature type="compositionally biased region" description="Basic and acidic residues" evidence="4">
    <location>
        <begin position="248"/>
        <end position="259"/>
    </location>
</feature>
<keyword evidence="6" id="KW-1185">Reference proteome</keyword>
<dbReference type="PROSITE" id="PS51450">
    <property type="entry name" value="LRR"/>
    <property type="match status" value="3"/>
</dbReference>
<sequence length="729" mass="78309">MSITAFDIKKSAFAQHLEEVDELTLTNRGLIDLGSIKEANNLQVVNLSFNKLQSVQGLAGLSHLSTLNISHNQITSLKGLSTLTSLTHLNASYNKLTSLSPLSHLPALQNLWIQHNTLSEPASLHPIITRTNLQRLCIAPNPLCSKLPENWRSALLRLCTALQQLDAVQVTDEDLMKSKEHVGSEEEAKAVFTSSCRGSTAGVAMNGGVSNVGLESSSIAAVMGNLFSSSPIFNTSRAGISLTSTNSRFEKPPRPRSDARGGGGTPDNTLPASAGRYKSPCGNAILQGGRGRSRSESPGGNKRMNQLLNASPNPKIPSSESIGMEEGHGEGSSQGSLLVSGDQDMESVLSFVTSRSSFTSSTSSRAGTLRPRRMNSTFLPPIRTIPESSAFMAVLSKLPDLDAKVAVAVTATQAAIGTTKRPPIKPPPDGQIVEYECRYPRHAQGRAVTNKRDGSVVSYWPNGDLAVTVDVDYTSAELCPGGEGQAYRLFAMYRHTGNVAASFESGSAGGFVQYPNGNVAMIVNSEGGKTFSPSGEARLKWNCAEILDNSRLSETNNSHGRDDELVVDMYLDSTLGMRYLTAQRKLQLYLCCEGLRYVFFCGPNLPASTWGKDDNSGVQSLYEDAGRVSGNEVLPQPAFLQQLLRESSSAALTSSVRVTSTGQRLLSEEITTLSPKSGTLKSFSSISDSLRALDDSLSTWAADRVTNRSNKGGPSELQKLYLKDFDVER</sequence>
<evidence type="ECO:0000256" key="1">
    <source>
        <dbReference type="ARBA" id="ARBA00004430"/>
    </source>
</evidence>
<dbReference type="Pfam" id="PF14580">
    <property type="entry name" value="LRR_9"/>
    <property type="match status" value="1"/>
</dbReference>
<feature type="region of interest" description="Disordered" evidence="4">
    <location>
        <begin position="353"/>
        <end position="374"/>
    </location>
</feature>
<evidence type="ECO:0000256" key="2">
    <source>
        <dbReference type="ARBA" id="ARBA00022614"/>
    </source>
</evidence>
<dbReference type="EMBL" id="BEGY01000081">
    <property type="protein sequence ID" value="GAX82492.1"/>
    <property type="molecule type" value="Genomic_DNA"/>
</dbReference>
<reference evidence="5 6" key="1">
    <citation type="submission" date="2017-08" db="EMBL/GenBank/DDBJ databases">
        <title>Acidophilic green algal genome provides insights into adaptation to an acidic environment.</title>
        <authorList>
            <person name="Hirooka S."/>
            <person name="Hirose Y."/>
            <person name="Kanesaki Y."/>
            <person name="Higuchi S."/>
            <person name="Fujiwara T."/>
            <person name="Onuma R."/>
            <person name="Era A."/>
            <person name="Ohbayashi R."/>
            <person name="Uzuka A."/>
            <person name="Nozaki H."/>
            <person name="Yoshikawa H."/>
            <person name="Miyagishima S.Y."/>
        </authorList>
    </citation>
    <scope>NUCLEOTIDE SEQUENCE [LARGE SCALE GENOMIC DNA]</scope>
    <source>
        <strain evidence="5 6">NIES-2499</strain>
    </source>
</reference>
<comment type="subcellular location">
    <subcellularLocation>
        <location evidence="1">Cytoplasm</location>
        <location evidence="1">Cytoskeleton</location>
        <location evidence="1">Cilium axoneme</location>
    </subcellularLocation>
</comment>
<dbReference type="SMART" id="SM00365">
    <property type="entry name" value="LRR_SD22"/>
    <property type="match status" value="3"/>
</dbReference>
<dbReference type="PANTHER" id="PTHR15454">
    <property type="entry name" value="NISCHARIN RELATED"/>
    <property type="match status" value="1"/>
</dbReference>
<gene>
    <name evidence="5" type="ORF">CEUSTIGMA_g9919.t1</name>
</gene>
<dbReference type="PANTHER" id="PTHR15454:SF56">
    <property type="entry name" value="PROTEIN PHOSPHATASE 1 REGULATORY SUBUNIT 7-RELATED"/>
    <property type="match status" value="1"/>
</dbReference>
<evidence type="ECO:0000313" key="5">
    <source>
        <dbReference type="EMBL" id="GAX82492.1"/>
    </source>
</evidence>
<feature type="compositionally biased region" description="Polar residues" evidence="4">
    <location>
        <begin position="303"/>
        <end position="312"/>
    </location>
</feature>
<feature type="compositionally biased region" description="Low complexity" evidence="4">
    <location>
        <begin position="353"/>
        <end position="365"/>
    </location>
</feature>
<dbReference type="STRING" id="1157962.A0A250XHU2"/>
<dbReference type="Gene3D" id="3.80.10.10">
    <property type="entry name" value="Ribonuclease Inhibitor"/>
    <property type="match status" value="1"/>
</dbReference>
<keyword evidence="3" id="KW-0677">Repeat</keyword>
<dbReference type="GO" id="GO:0005930">
    <property type="term" value="C:axoneme"/>
    <property type="evidence" value="ECO:0007669"/>
    <property type="project" value="UniProtKB-SubCell"/>
</dbReference>
<dbReference type="Proteomes" id="UP000232323">
    <property type="component" value="Unassembled WGS sequence"/>
</dbReference>
<organism evidence="5 6">
    <name type="scientific">Chlamydomonas eustigma</name>
    <dbReference type="NCBI Taxonomy" id="1157962"/>
    <lineage>
        <taxon>Eukaryota</taxon>
        <taxon>Viridiplantae</taxon>
        <taxon>Chlorophyta</taxon>
        <taxon>core chlorophytes</taxon>
        <taxon>Chlorophyceae</taxon>
        <taxon>CS clade</taxon>
        <taxon>Chlamydomonadales</taxon>
        <taxon>Chlamydomonadaceae</taxon>
        <taxon>Chlamydomonas</taxon>
    </lineage>
</organism>
<comment type="caution">
    <text evidence="5">The sequence shown here is derived from an EMBL/GenBank/DDBJ whole genome shotgun (WGS) entry which is preliminary data.</text>
</comment>